<sequence length="115" mass="12970">MGVANAATSSVVRNESAMRARGAADHEISLLNRSPFLYGIPPFRCSALEQPGVQPNYNWRTEGQRRVYVGISDMTRPLSLKEPPELREVTRVVALKREAHRPRWGVALWRELTGD</sequence>
<dbReference type="AlphaFoldDB" id="A0AAV7QBS0"/>
<feature type="compositionally biased region" description="Polar residues" evidence="1">
    <location>
        <begin position="1"/>
        <end position="13"/>
    </location>
</feature>
<comment type="caution">
    <text evidence="2">The sequence shown here is derived from an EMBL/GenBank/DDBJ whole genome shotgun (WGS) entry which is preliminary data.</text>
</comment>
<name>A0AAV7QBS0_PLEWA</name>
<accession>A0AAV7QBS0</accession>
<dbReference type="Proteomes" id="UP001066276">
    <property type="component" value="Chromosome 6"/>
</dbReference>
<feature type="region of interest" description="Disordered" evidence="1">
    <location>
        <begin position="1"/>
        <end position="23"/>
    </location>
</feature>
<gene>
    <name evidence="2" type="ORF">NDU88_002028</name>
</gene>
<organism evidence="2 3">
    <name type="scientific">Pleurodeles waltl</name>
    <name type="common">Iberian ribbed newt</name>
    <dbReference type="NCBI Taxonomy" id="8319"/>
    <lineage>
        <taxon>Eukaryota</taxon>
        <taxon>Metazoa</taxon>
        <taxon>Chordata</taxon>
        <taxon>Craniata</taxon>
        <taxon>Vertebrata</taxon>
        <taxon>Euteleostomi</taxon>
        <taxon>Amphibia</taxon>
        <taxon>Batrachia</taxon>
        <taxon>Caudata</taxon>
        <taxon>Salamandroidea</taxon>
        <taxon>Salamandridae</taxon>
        <taxon>Pleurodelinae</taxon>
        <taxon>Pleurodeles</taxon>
    </lineage>
</organism>
<reference evidence="2" key="1">
    <citation type="journal article" date="2022" name="bioRxiv">
        <title>Sequencing and chromosome-scale assembly of the giantPleurodeles waltlgenome.</title>
        <authorList>
            <person name="Brown T."/>
            <person name="Elewa A."/>
            <person name="Iarovenko S."/>
            <person name="Subramanian E."/>
            <person name="Araus A.J."/>
            <person name="Petzold A."/>
            <person name="Susuki M."/>
            <person name="Suzuki K.-i.T."/>
            <person name="Hayashi T."/>
            <person name="Toyoda A."/>
            <person name="Oliveira C."/>
            <person name="Osipova E."/>
            <person name="Leigh N.D."/>
            <person name="Simon A."/>
            <person name="Yun M.H."/>
        </authorList>
    </citation>
    <scope>NUCLEOTIDE SEQUENCE</scope>
    <source>
        <strain evidence="2">20211129_DDA</strain>
        <tissue evidence="2">Liver</tissue>
    </source>
</reference>
<evidence type="ECO:0000256" key="1">
    <source>
        <dbReference type="SAM" id="MobiDB-lite"/>
    </source>
</evidence>
<protein>
    <submittedName>
        <fullName evidence="2">Uncharacterized protein</fullName>
    </submittedName>
</protein>
<dbReference type="EMBL" id="JANPWB010000010">
    <property type="protein sequence ID" value="KAJ1135590.1"/>
    <property type="molecule type" value="Genomic_DNA"/>
</dbReference>
<proteinExistence type="predicted"/>
<evidence type="ECO:0000313" key="2">
    <source>
        <dbReference type="EMBL" id="KAJ1135590.1"/>
    </source>
</evidence>
<evidence type="ECO:0000313" key="3">
    <source>
        <dbReference type="Proteomes" id="UP001066276"/>
    </source>
</evidence>
<keyword evidence="3" id="KW-1185">Reference proteome</keyword>